<name>A0ABV2X5G2_9NOCA</name>
<reference evidence="2 3" key="1">
    <citation type="submission" date="2024-06" db="EMBL/GenBank/DDBJ databases">
        <title>The Natural Products Discovery Center: Release of the First 8490 Sequenced Strains for Exploring Actinobacteria Biosynthetic Diversity.</title>
        <authorList>
            <person name="Kalkreuter E."/>
            <person name="Kautsar S.A."/>
            <person name="Yang D."/>
            <person name="Bader C.D."/>
            <person name="Teijaro C.N."/>
            <person name="Fluegel L."/>
            <person name="Davis C.M."/>
            <person name="Simpson J.R."/>
            <person name="Lauterbach L."/>
            <person name="Steele A.D."/>
            <person name="Gui C."/>
            <person name="Meng S."/>
            <person name="Li G."/>
            <person name="Viehrig K."/>
            <person name="Ye F."/>
            <person name="Su P."/>
            <person name="Kiefer A.F."/>
            <person name="Nichols A."/>
            <person name="Cepeda A.J."/>
            <person name="Yan W."/>
            <person name="Fan B."/>
            <person name="Jiang Y."/>
            <person name="Adhikari A."/>
            <person name="Zheng C.-J."/>
            <person name="Schuster L."/>
            <person name="Cowan T.M."/>
            <person name="Smanski M.J."/>
            <person name="Chevrette M.G."/>
            <person name="De Carvalho L.P.S."/>
            <person name="Shen B."/>
        </authorList>
    </citation>
    <scope>NUCLEOTIDE SEQUENCE [LARGE SCALE GENOMIC DNA]</scope>
    <source>
        <strain evidence="2 3">NPDC019434</strain>
    </source>
</reference>
<dbReference type="Proteomes" id="UP001550535">
    <property type="component" value="Unassembled WGS sequence"/>
</dbReference>
<comment type="caution">
    <text evidence="2">The sequence shown here is derived from an EMBL/GenBank/DDBJ whole genome shotgun (WGS) entry which is preliminary data.</text>
</comment>
<feature type="domain" description="Trypsin-co-occurring" evidence="1">
    <location>
        <begin position="8"/>
        <end position="102"/>
    </location>
</feature>
<evidence type="ECO:0000313" key="2">
    <source>
        <dbReference type="EMBL" id="MEU2121132.1"/>
    </source>
</evidence>
<dbReference type="NCBIfam" id="NF041216">
    <property type="entry name" value="CU044_2847_fam"/>
    <property type="match status" value="1"/>
</dbReference>
<keyword evidence="3" id="KW-1185">Reference proteome</keyword>
<dbReference type="EMBL" id="JBEYBR010000007">
    <property type="protein sequence ID" value="MEU2121132.1"/>
    <property type="molecule type" value="Genomic_DNA"/>
</dbReference>
<dbReference type="RefSeq" id="WP_063024769.1">
    <property type="nucleotide sequence ID" value="NZ_JBEYBM010000035.1"/>
</dbReference>
<dbReference type="Pfam" id="PF19493">
    <property type="entry name" value="Trypco1"/>
    <property type="match status" value="1"/>
</dbReference>
<evidence type="ECO:0000259" key="1">
    <source>
        <dbReference type="Pfam" id="PF19493"/>
    </source>
</evidence>
<dbReference type="InterPro" id="IPR045794">
    <property type="entry name" value="Trypco1"/>
</dbReference>
<evidence type="ECO:0000313" key="3">
    <source>
        <dbReference type="Proteomes" id="UP001550535"/>
    </source>
</evidence>
<sequence length="111" mass="11572">MEQLVPVRLPNGGKLFVRAEPVGAASGSDDEREIASRLPSLDQVVASVSQFADSIGQGLKRAAPNRFTVEFECEMAVEAGALVAVLGKASGKAAFHVTMEWETGNGSPGAE</sequence>
<accession>A0ABV2X5G2</accession>
<organism evidence="2 3">
    <name type="scientific">Nocardia niwae</name>
    <dbReference type="NCBI Taxonomy" id="626084"/>
    <lineage>
        <taxon>Bacteria</taxon>
        <taxon>Bacillati</taxon>
        <taxon>Actinomycetota</taxon>
        <taxon>Actinomycetes</taxon>
        <taxon>Mycobacteriales</taxon>
        <taxon>Nocardiaceae</taxon>
        <taxon>Nocardia</taxon>
    </lineage>
</organism>
<protein>
    <submittedName>
        <fullName evidence="2">CU044_2847 family protein</fullName>
    </submittedName>
</protein>
<gene>
    <name evidence="2" type="ORF">ABZ507_04800</name>
</gene>
<proteinExistence type="predicted"/>